<evidence type="ECO:0000259" key="3">
    <source>
        <dbReference type="Pfam" id="PF00206"/>
    </source>
</evidence>
<dbReference type="PROSITE" id="PS00163">
    <property type="entry name" value="FUMARATE_LYASES"/>
    <property type="match status" value="1"/>
</dbReference>
<dbReference type="PANTHER" id="PTHR43172">
    <property type="entry name" value="ADENYLOSUCCINATE LYASE"/>
    <property type="match status" value="1"/>
</dbReference>
<evidence type="ECO:0000313" key="5">
    <source>
        <dbReference type="Proteomes" id="UP000297496"/>
    </source>
</evidence>
<keyword evidence="4" id="KW-0413">Isomerase</keyword>
<dbReference type="GO" id="GO:0016853">
    <property type="term" value="F:isomerase activity"/>
    <property type="evidence" value="ECO:0007669"/>
    <property type="project" value="UniProtKB-KW"/>
</dbReference>
<name>A0A4Z1CL42_9ACTN</name>
<dbReference type="PRINTS" id="PR00145">
    <property type="entry name" value="ARGSUCLYASE"/>
</dbReference>
<sequence>MADLLWPGDHRAGDHLTDAAVVRAALRVESAWLAALVAAGVAPSAAQVDVEPLAARLDLQALAVASEAGGNVVIPLLADVRERLAGPHPEAARWLHRGLTSQDVLDTALVLALRDAVDAVLTRLDEQVAALAALAERHRSDPMAGRTLTQHAVPITFGLKAAQWLHGVLDARDDLVDARDRLPAQVGGAAGTLAASAELLRLAVGGGDAVALAADLADRLALPHAPPWHTNRAPLTRVADSLVRATDACGRIAADVLVLARPEIAELAEPAVEGRGGSSTMPQKANPVLAVLVRRAALTTPGLAAQLHLAAATAVDERPDGAWHTEWSPLARLGRHTLTATSQTAELLAGLHVDTGRMARLVQAAGSGLLAEQRSLTGLVDGAATDDFDPTHYLGSTDALIDLLLARAASGGRHP</sequence>
<gene>
    <name evidence="4" type="ORF">EXE59_16270</name>
</gene>
<organism evidence="4 5">
    <name type="scientific">Nocardioides eburneiflavus</name>
    <dbReference type="NCBI Taxonomy" id="2518372"/>
    <lineage>
        <taxon>Bacteria</taxon>
        <taxon>Bacillati</taxon>
        <taxon>Actinomycetota</taxon>
        <taxon>Actinomycetes</taxon>
        <taxon>Propionibacteriales</taxon>
        <taxon>Nocardioidaceae</taxon>
        <taxon>Nocardioides</taxon>
    </lineage>
</organism>
<dbReference type="InterPro" id="IPR008948">
    <property type="entry name" value="L-Aspartase-like"/>
</dbReference>
<dbReference type="InterPro" id="IPR000362">
    <property type="entry name" value="Fumarate_lyase_fam"/>
</dbReference>
<dbReference type="RefSeq" id="WP_135839837.1">
    <property type="nucleotide sequence ID" value="NZ_SRRO01000001.1"/>
</dbReference>
<dbReference type="PRINTS" id="PR00149">
    <property type="entry name" value="FUMRATELYASE"/>
</dbReference>
<dbReference type="SUPFAM" id="SSF48557">
    <property type="entry name" value="L-aspartase-like"/>
    <property type="match status" value="1"/>
</dbReference>
<feature type="domain" description="Fumarate lyase N-terminal" evidence="3">
    <location>
        <begin position="78"/>
        <end position="297"/>
    </location>
</feature>
<protein>
    <submittedName>
        <fullName evidence="4">3-carboxy-cis,cis-muconate cycloisomerase</fullName>
    </submittedName>
</protein>
<dbReference type="InterPro" id="IPR020557">
    <property type="entry name" value="Fumarate_lyase_CS"/>
</dbReference>
<dbReference type="InterPro" id="IPR024083">
    <property type="entry name" value="Fumarase/histidase_N"/>
</dbReference>
<dbReference type="Gene3D" id="1.20.200.10">
    <property type="entry name" value="Fumarase/aspartase (Central domain)"/>
    <property type="match status" value="1"/>
</dbReference>
<evidence type="ECO:0000256" key="1">
    <source>
        <dbReference type="ARBA" id="ARBA00023239"/>
    </source>
</evidence>
<dbReference type="OrthoDB" id="9768878at2"/>
<proteinExistence type="inferred from homology"/>
<comment type="similarity">
    <text evidence="2">Belongs to the class-II fumarase/aspartase family.</text>
</comment>
<evidence type="ECO:0000313" key="4">
    <source>
        <dbReference type="EMBL" id="TGN65340.1"/>
    </source>
</evidence>
<dbReference type="EMBL" id="SRRO01000001">
    <property type="protein sequence ID" value="TGN65340.1"/>
    <property type="molecule type" value="Genomic_DNA"/>
</dbReference>
<dbReference type="GO" id="GO:0016829">
    <property type="term" value="F:lyase activity"/>
    <property type="evidence" value="ECO:0007669"/>
    <property type="project" value="UniProtKB-KW"/>
</dbReference>
<comment type="caution">
    <text evidence="4">The sequence shown here is derived from an EMBL/GenBank/DDBJ whole genome shotgun (WGS) entry which is preliminary data.</text>
</comment>
<keyword evidence="1" id="KW-0456">Lyase</keyword>
<accession>A0A4Z1CL42</accession>
<dbReference type="Pfam" id="PF00206">
    <property type="entry name" value="Lyase_1"/>
    <property type="match status" value="1"/>
</dbReference>
<keyword evidence="5" id="KW-1185">Reference proteome</keyword>
<dbReference type="InterPro" id="IPR022761">
    <property type="entry name" value="Fumarate_lyase_N"/>
</dbReference>
<dbReference type="Proteomes" id="UP000297496">
    <property type="component" value="Unassembled WGS sequence"/>
</dbReference>
<reference evidence="4 5" key="1">
    <citation type="submission" date="2019-04" db="EMBL/GenBank/DDBJ databases">
        <title>Three New Species of Nocardioides, Nocardioides euryhalodurans sp. nov., Nocardioides seonyuensis sp. nov. and Nocardioides eburneoflavus sp. nov. Isolated from Soil.</title>
        <authorList>
            <person name="Roh S.G."/>
            <person name="Lee C."/>
            <person name="Kim M.-K."/>
            <person name="Kim S.B."/>
        </authorList>
    </citation>
    <scope>NUCLEOTIDE SEQUENCE [LARGE SCALE GENOMIC DNA]</scope>
    <source>
        <strain evidence="4 5">MMS17-SY213</strain>
    </source>
</reference>
<dbReference type="PANTHER" id="PTHR43172:SF2">
    <property type="entry name" value="ADENYLOSUCCINATE LYASE C-TERMINAL DOMAIN-CONTAINING PROTEIN"/>
    <property type="match status" value="1"/>
</dbReference>
<dbReference type="Gene3D" id="1.10.275.10">
    <property type="entry name" value="Fumarase/aspartase (N-terminal domain)"/>
    <property type="match status" value="1"/>
</dbReference>
<evidence type="ECO:0000256" key="2">
    <source>
        <dbReference type="ARBA" id="ARBA00034772"/>
    </source>
</evidence>
<dbReference type="AlphaFoldDB" id="A0A4Z1CL42"/>